<feature type="domain" description="NodB homology" evidence="3">
    <location>
        <begin position="67"/>
        <end position="183"/>
    </location>
</feature>
<dbReference type="Pfam" id="PF01522">
    <property type="entry name" value="Polysacc_deac_1"/>
    <property type="match status" value="1"/>
</dbReference>
<evidence type="ECO:0000256" key="2">
    <source>
        <dbReference type="SAM" id="SignalP"/>
    </source>
</evidence>
<feature type="signal peptide" evidence="2">
    <location>
        <begin position="1"/>
        <end position="22"/>
    </location>
</feature>
<comment type="caution">
    <text evidence="4">The sequence shown here is derived from an EMBL/GenBank/DDBJ whole genome shotgun (WGS) entry which is preliminary data.</text>
</comment>
<feature type="chain" id="PRO_5012326623" description="NodB homology domain-containing protein" evidence="2">
    <location>
        <begin position="23"/>
        <end position="490"/>
    </location>
</feature>
<gene>
    <name evidence="4" type="ORF">BCR43DRAFT_526661</name>
</gene>
<evidence type="ECO:0000313" key="5">
    <source>
        <dbReference type="Proteomes" id="UP000242180"/>
    </source>
</evidence>
<organism evidence="4 5">
    <name type="scientific">Syncephalastrum racemosum</name>
    <name type="common">Filamentous fungus</name>
    <dbReference type="NCBI Taxonomy" id="13706"/>
    <lineage>
        <taxon>Eukaryota</taxon>
        <taxon>Fungi</taxon>
        <taxon>Fungi incertae sedis</taxon>
        <taxon>Mucoromycota</taxon>
        <taxon>Mucoromycotina</taxon>
        <taxon>Mucoromycetes</taxon>
        <taxon>Mucorales</taxon>
        <taxon>Syncephalastraceae</taxon>
        <taxon>Syncephalastrum</taxon>
    </lineage>
</organism>
<feature type="compositionally biased region" description="Low complexity" evidence="1">
    <location>
        <begin position="446"/>
        <end position="468"/>
    </location>
</feature>
<dbReference type="Gene3D" id="3.20.20.370">
    <property type="entry name" value="Glycoside hydrolase/deacetylase"/>
    <property type="match status" value="1"/>
</dbReference>
<dbReference type="InParanoid" id="A0A1X2H3R7"/>
<sequence>MKISAAVFSLLALTSLAPAVLGQDGTPNIPTSSTGSTYSCDPNSCKLPSCLCASTSPPNGLQPKDVPQFVTITFDDSIQAKLLDTAHELLDVKNPNGCPAKGSWYVSMEYTDFSLVQQWYANGNEVADHTFSHVGSPSAQEIQAAKSMLHEYAGIPYGKLQGFRAPFLNYTAETLNNIAQQGFLYDSSATGVVDDCYWPYTLDNGMANDCWTGICAQGAVKLPGVWEIPMYAVLDNASTAQLMDVYLAGSVSDVQAWTSTNFDRHYNGNRQPFGIYVHPTHLTTYPGLPDPSAMKQGVVETIKSITSKPDVWVVTNAQLLQWMKNPVPASELANQDYMKCELPNTGKEICNGLENITVAADTGVISSSLLNMCNFNTTNWGTCFNCPSSAPTLETPTPGSSVQTTDAKYRHPVPDNCDSIWWDPVAGQCLCTTESCAYKDTAVPTNSSSNGTSKNGSSGSSSDGNSSGASLLTGSPLVAAIVAGAATMLL</sequence>
<dbReference type="OrthoDB" id="504708at2759"/>
<dbReference type="GO" id="GO:0016810">
    <property type="term" value="F:hydrolase activity, acting on carbon-nitrogen (but not peptide) bonds"/>
    <property type="evidence" value="ECO:0007669"/>
    <property type="project" value="InterPro"/>
</dbReference>
<proteinExistence type="predicted"/>
<dbReference type="AlphaFoldDB" id="A0A1X2H3R7"/>
<dbReference type="PANTHER" id="PTHR45985">
    <property type="match status" value="1"/>
</dbReference>
<accession>A0A1X2H3R7</accession>
<dbReference type="SUPFAM" id="SSF88713">
    <property type="entry name" value="Glycoside hydrolase/deacetylase"/>
    <property type="match status" value="1"/>
</dbReference>
<evidence type="ECO:0000313" key="4">
    <source>
        <dbReference type="EMBL" id="ORY93037.1"/>
    </source>
</evidence>
<name>A0A1X2H3R7_SYNRA</name>
<dbReference type="InterPro" id="IPR011330">
    <property type="entry name" value="Glyco_hydro/deAcase_b/a-brl"/>
</dbReference>
<dbReference type="GO" id="GO:0005975">
    <property type="term" value="P:carbohydrate metabolic process"/>
    <property type="evidence" value="ECO:0007669"/>
    <property type="project" value="InterPro"/>
</dbReference>
<keyword evidence="2" id="KW-0732">Signal</keyword>
<reference evidence="4 5" key="1">
    <citation type="submission" date="2016-07" db="EMBL/GenBank/DDBJ databases">
        <title>Pervasive Adenine N6-methylation of Active Genes in Fungi.</title>
        <authorList>
            <consortium name="DOE Joint Genome Institute"/>
            <person name="Mondo S.J."/>
            <person name="Dannebaum R.O."/>
            <person name="Kuo R.C."/>
            <person name="Labutti K."/>
            <person name="Haridas S."/>
            <person name="Kuo A."/>
            <person name="Salamov A."/>
            <person name="Ahrendt S.R."/>
            <person name="Lipzen A."/>
            <person name="Sullivan W."/>
            <person name="Andreopoulos W.B."/>
            <person name="Clum A."/>
            <person name="Lindquist E."/>
            <person name="Daum C."/>
            <person name="Ramamoorthy G.K."/>
            <person name="Gryganskyi A."/>
            <person name="Culley D."/>
            <person name="Magnuson J.K."/>
            <person name="James T.Y."/>
            <person name="O'Malley M.A."/>
            <person name="Stajich J.E."/>
            <person name="Spatafora J.W."/>
            <person name="Visel A."/>
            <person name="Grigoriev I.V."/>
        </authorList>
    </citation>
    <scope>NUCLEOTIDE SEQUENCE [LARGE SCALE GENOMIC DNA]</scope>
    <source>
        <strain evidence="4 5">NRRL 2496</strain>
    </source>
</reference>
<dbReference type="EMBL" id="MCGN01000009">
    <property type="protein sequence ID" value="ORY93037.1"/>
    <property type="molecule type" value="Genomic_DNA"/>
</dbReference>
<dbReference type="InterPro" id="IPR052740">
    <property type="entry name" value="CE4"/>
</dbReference>
<protein>
    <recommendedName>
        <fullName evidence="3">NodB homology domain-containing protein</fullName>
    </recommendedName>
</protein>
<keyword evidence="5" id="KW-1185">Reference proteome</keyword>
<dbReference type="OMA" id="MWWSKNA"/>
<evidence type="ECO:0000256" key="1">
    <source>
        <dbReference type="SAM" id="MobiDB-lite"/>
    </source>
</evidence>
<feature type="region of interest" description="Disordered" evidence="1">
    <location>
        <begin position="443"/>
        <end position="468"/>
    </location>
</feature>
<dbReference type="STRING" id="13706.A0A1X2H3R7"/>
<dbReference type="Proteomes" id="UP000242180">
    <property type="component" value="Unassembled WGS sequence"/>
</dbReference>
<evidence type="ECO:0000259" key="3">
    <source>
        <dbReference type="Pfam" id="PF01522"/>
    </source>
</evidence>
<dbReference type="InterPro" id="IPR002509">
    <property type="entry name" value="NODB_dom"/>
</dbReference>
<dbReference type="PANTHER" id="PTHR45985:SF3">
    <property type="entry name" value="CHITIN DEACETYLASE-LIKE 4"/>
    <property type="match status" value="1"/>
</dbReference>
<dbReference type="CDD" id="cd10919">
    <property type="entry name" value="CE4_CDA_like"/>
    <property type="match status" value="1"/>
</dbReference>